<sequence>MNCEYKIEVQGTVYCQLSEKICSKDNCPLGKNKEVLNE</sequence>
<protein>
    <submittedName>
        <fullName evidence="1">Uncharacterized protein</fullName>
    </submittedName>
</protein>
<accession>A0A0F9G6J6</accession>
<proteinExistence type="predicted"/>
<organism evidence="1">
    <name type="scientific">marine sediment metagenome</name>
    <dbReference type="NCBI Taxonomy" id="412755"/>
    <lineage>
        <taxon>unclassified sequences</taxon>
        <taxon>metagenomes</taxon>
        <taxon>ecological metagenomes</taxon>
    </lineage>
</organism>
<dbReference type="EMBL" id="LAZR01027619">
    <property type="protein sequence ID" value="KKL65170.1"/>
    <property type="molecule type" value="Genomic_DNA"/>
</dbReference>
<gene>
    <name evidence="1" type="ORF">LCGC14_2157610</name>
</gene>
<evidence type="ECO:0000313" key="1">
    <source>
        <dbReference type="EMBL" id="KKL65170.1"/>
    </source>
</evidence>
<name>A0A0F9G6J6_9ZZZZ</name>
<reference evidence="1" key="1">
    <citation type="journal article" date="2015" name="Nature">
        <title>Complex archaea that bridge the gap between prokaryotes and eukaryotes.</title>
        <authorList>
            <person name="Spang A."/>
            <person name="Saw J.H."/>
            <person name="Jorgensen S.L."/>
            <person name="Zaremba-Niedzwiedzka K."/>
            <person name="Martijn J."/>
            <person name="Lind A.E."/>
            <person name="van Eijk R."/>
            <person name="Schleper C."/>
            <person name="Guy L."/>
            <person name="Ettema T.J."/>
        </authorList>
    </citation>
    <scope>NUCLEOTIDE SEQUENCE</scope>
</reference>
<comment type="caution">
    <text evidence="1">The sequence shown here is derived from an EMBL/GenBank/DDBJ whole genome shotgun (WGS) entry which is preliminary data.</text>
</comment>
<dbReference type="AlphaFoldDB" id="A0A0F9G6J6"/>